<comment type="subunit">
    <text evidence="13">ORC is composed of six subunits.</text>
</comment>
<dbReference type="GO" id="GO:0046872">
    <property type="term" value="F:metal ion binding"/>
    <property type="evidence" value="ECO:0007669"/>
    <property type="project" value="UniProtKB-KW"/>
</dbReference>
<name>A0AAV2ZQW4_PYXAD</name>
<feature type="region of interest" description="Disordered" evidence="14">
    <location>
        <begin position="189"/>
        <end position="271"/>
    </location>
</feature>
<reference evidence="16" key="1">
    <citation type="thesis" date="2020" institute="ProQuest LLC" country="789 East Eisenhower Parkway, Ann Arbor, MI, USA">
        <title>Comparative Genomics and Chromosome Evolution.</title>
        <authorList>
            <person name="Mudd A.B."/>
        </authorList>
    </citation>
    <scope>NUCLEOTIDE SEQUENCE</scope>
    <source>
        <strain evidence="16">1538</strain>
        <tissue evidence="16">Blood</tissue>
    </source>
</reference>
<dbReference type="GO" id="GO:0016887">
    <property type="term" value="F:ATP hydrolysis activity"/>
    <property type="evidence" value="ECO:0007669"/>
    <property type="project" value="InterPro"/>
</dbReference>
<dbReference type="InterPro" id="IPR001025">
    <property type="entry name" value="BAH_dom"/>
</dbReference>
<dbReference type="Gene3D" id="3.40.50.300">
    <property type="entry name" value="P-loop containing nucleotide triphosphate hydrolases"/>
    <property type="match status" value="1"/>
</dbReference>
<dbReference type="GO" id="GO:0003688">
    <property type="term" value="F:DNA replication origin binding"/>
    <property type="evidence" value="ECO:0007669"/>
    <property type="project" value="TreeGrafter"/>
</dbReference>
<keyword evidence="6" id="KW-0479">Metal-binding</keyword>
<dbReference type="FunFam" id="2.30.30.490:FF:000010">
    <property type="entry name" value="Origin recognition complex subunit 1"/>
    <property type="match status" value="1"/>
</dbReference>
<dbReference type="FunFam" id="3.40.50.300:FF:000199">
    <property type="entry name" value="Origin recognition complex subunit 1"/>
    <property type="match status" value="1"/>
</dbReference>
<evidence type="ECO:0000256" key="2">
    <source>
        <dbReference type="ARBA" id="ARBA00008398"/>
    </source>
</evidence>
<dbReference type="PROSITE" id="PS51038">
    <property type="entry name" value="BAH"/>
    <property type="match status" value="1"/>
</dbReference>
<keyword evidence="11 13" id="KW-0539">Nucleus</keyword>
<comment type="subcellular location">
    <subcellularLocation>
        <location evidence="1 13">Nucleus</location>
    </subcellularLocation>
</comment>
<keyword evidence="8 13" id="KW-0067">ATP-binding</keyword>
<keyword evidence="4" id="KW-0597">Phosphoprotein</keyword>
<feature type="compositionally biased region" description="Polar residues" evidence="14">
    <location>
        <begin position="365"/>
        <end position="396"/>
    </location>
</feature>
<dbReference type="SMART" id="SM00439">
    <property type="entry name" value="BAH"/>
    <property type="match status" value="1"/>
</dbReference>
<keyword evidence="5 13" id="KW-0235">DNA replication</keyword>
<keyword evidence="17" id="KW-1185">Reference proteome</keyword>
<dbReference type="EMBL" id="DYDO01000009">
    <property type="protein sequence ID" value="DBA17935.1"/>
    <property type="molecule type" value="Genomic_DNA"/>
</dbReference>
<dbReference type="PANTHER" id="PTHR10763">
    <property type="entry name" value="CELL DIVISION CONTROL PROTEIN 6-RELATED"/>
    <property type="match status" value="1"/>
</dbReference>
<dbReference type="InterPro" id="IPR015163">
    <property type="entry name" value="Cdc6_C"/>
</dbReference>
<comment type="caution">
    <text evidence="16">The sequence shown here is derived from an EMBL/GenBank/DDBJ whole genome shotgun (WGS) entry which is preliminary data.</text>
</comment>
<dbReference type="CDD" id="cd04719">
    <property type="entry name" value="BAH_Orc1p_animal"/>
    <property type="match status" value="1"/>
</dbReference>
<dbReference type="GO" id="GO:0006270">
    <property type="term" value="P:DNA replication initiation"/>
    <property type="evidence" value="ECO:0007669"/>
    <property type="project" value="TreeGrafter"/>
</dbReference>
<dbReference type="InterPro" id="IPR050311">
    <property type="entry name" value="ORC1/CDC6"/>
</dbReference>
<organism evidence="16 17">
    <name type="scientific">Pyxicephalus adspersus</name>
    <name type="common">African bullfrog</name>
    <dbReference type="NCBI Taxonomy" id="30357"/>
    <lineage>
        <taxon>Eukaryota</taxon>
        <taxon>Metazoa</taxon>
        <taxon>Chordata</taxon>
        <taxon>Craniata</taxon>
        <taxon>Vertebrata</taxon>
        <taxon>Euteleostomi</taxon>
        <taxon>Amphibia</taxon>
        <taxon>Batrachia</taxon>
        <taxon>Anura</taxon>
        <taxon>Neobatrachia</taxon>
        <taxon>Ranoidea</taxon>
        <taxon>Pyxicephalidae</taxon>
        <taxon>Pyxicephalinae</taxon>
        <taxon>Pyxicephalus</taxon>
    </lineage>
</organism>
<dbReference type="GO" id="GO:0033314">
    <property type="term" value="P:mitotic DNA replication checkpoint signaling"/>
    <property type="evidence" value="ECO:0007669"/>
    <property type="project" value="TreeGrafter"/>
</dbReference>
<dbReference type="AlphaFoldDB" id="A0AAV2ZQW4"/>
<dbReference type="CDD" id="cd08768">
    <property type="entry name" value="Cdc6_C"/>
    <property type="match status" value="1"/>
</dbReference>
<dbReference type="Pfam" id="PF22606">
    <property type="entry name" value="Cdc6-ORC-like_ATPase_lid"/>
    <property type="match status" value="1"/>
</dbReference>
<dbReference type="SUPFAM" id="SSF52540">
    <property type="entry name" value="P-loop containing nucleoside triphosphate hydrolases"/>
    <property type="match status" value="1"/>
</dbReference>
<dbReference type="SMART" id="SM00382">
    <property type="entry name" value="AAA"/>
    <property type="match status" value="1"/>
</dbReference>
<proteinExistence type="inferred from homology"/>
<evidence type="ECO:0000256" key="8">
    <source>
        <dbReference type="ARBA" id="ARBA00022840"/>
    </source>
</evidence>
<evidence type="ECO:0000256" key="4">
    <source>
        <dbReference type="ARBA" id="ARBA00022553"/>
    </source>
</evidence>
<evidence type="ECO:0000313" key="16">
    <source>
        <dbReference type="EMBL" id="DBA17935.1"/>
    </source>
</evidence>
<dbReference type="GO" id="GO:0005524">
    <property type="term" value="F:ATP binding"/>
    <property type="evidence" value="ECO:0007669"/>
    <property type="project" value="UniProtKB-KW"/>
</dbReference>
<dbReference type="InterPro" id="IPR054425">
    <property type="entry name" value="Cdc6_ORC1-like_ATPase_lid"/>
</dbReference>
<feature type="domain" description="BAH" evidence="15">
    <location>
        <begin position="44"/>
        <end position="170"/>
    </location>
</feature>
<evidence type="ECO:0000259" key="15">
    <source>
        <dbReference type="PROSITE" id="PS51038"/>
    </source>
</evidence>
<feature type="compositionally biased region" description="Basic and acidic residues" evidence="14">
    <location>
        <begin position="332"/>
        <end position="343"/>
    </location>
</feature>
<dbReference type="FunFam" id="1.10.8.60:FF:000062">
    <property type="entry name" value="Origin recognition complex subunit 1"/>
    <property type="match status" value="1"/>
</dbReference>
<dbReference type="Pfam" id="PF00004">
    <property type="entry name" value="AAA"/>
    <property type="match status" value="1"/>
</dbReference>
<keyword evidence="7 13" id="KW-0547">Nucleotide-binding</keyword>
<dbReference type="Gene3D" id="2.30.30.490">
    <property type="match status" value="1"/>
</dbReference>
<accession>A0AAV2ZQW4</accession>
<keyword evidence="9" id="KW-0460">Magnesium</keyword>
<comment type="similarity">
    <text evidence="2 13">Belongs to the ORC1 family.</text>
</comment>
<evidence type="ECO:0000256" key="6">
    <source>
        <dbReference type="ARBA" id="ARBA00022723"/>
    </source>
</evidence>
<evidence type="ECO:0000256" key="10">
    <source>
        <dbReference type="ARBA" id="ARBA00023125"/>
    </source>
</evidence>
<evidence type="ECO:0000256" key="14">
    <source>
        <dbReference type="SAM" id="MobiDB-lite"/>
    </source>
</evidence>
<evidence type="ECO:0000256" key="5">
    <source>
        <dbReference type="ARBA" id="ARBA00022705"/>
    </source>
</evidence>
<comment type="subunit">
    <text evidence="12">Component of ORC, a complex composed of at least 6 subunits: ORC1, ORC2, ORC3, ORC4, ORC5 and ORC6. ORC is regulated in a cell-cycle dependent manner. It is sequentially assembled at the exit from anaphase of mitosis and disassembled as cells enter S phase. Interacts with CDC6 and KAT7/HBO1. Interacts with LRWD1 predominantly during the G1 phase and with less affinity during mitosis, when phosphorylated.</text>
</comment>
<dbReference type="GO" id="GO:0003682">
    <property type="term" value="F:chromatin binding"/>
    <property type="evidence" value="ECO:0007669"/>
    <property type="project" value="InterPro"/>
</dbReference>
<sequence length="885" mass="100108">MTKYFTRVRRRRVYSWQGRPVIKDRKQLHLQYGGIVMKSNEIEVSIVPGDFVLIEGDDEERPFVAMLKELYDDGTEKNSSKHATVQWFLRYEEVPYRKRKLLGREPHPQEIFFYESSTCDNDIDAETIIGTVSISQMNPDDPFPESKKSENVLFLKLSWDGKSFNPLTSSIYRAKESIAVSNIPNKSLPMPNFYPIEGDTAESRQITRSATKSHKKGTEIESRHSASKSSHSKERGAQRLPIGTSTPGARKKLELNSPSKSQKSIDKGTVLEDEFKPLESAAPKRKVAFSGLPDSPPKKSLSEQDLSSCFIPLQPLKDMPKLNLRLTPLRRTVPEKPESDKTPIEQSNGRKPIDKSVKSAESKSKTPQKLNSTPKKITSSSRRPSQEQNAGEPQTPRSRRKSAQASVNRMRKQIKLLSESDLSDRDESEDDFVPLKDAAVVSSSENDEGEQESEEEEKTSKRTTRRRITPQTPSSARKTPARTPSKTPRSKTHTATPKIPERNQPIQKPANVLEEARIRLHVSAVPESLPCREQEYQDVYNFVESKLIDGTGGCMYISGVPGTGKTATVHEVIRSLQRAADEDELPSFQYIEINGMKLTDPHQAYVQILKLLTGQKATADHAAALLEKRFSTPASKRETTVLLVDELDLLWTRKQNVMYSLFDWPTRKQAKLIVLAIANTMDLPERIMMNRVASRLGLTRMSFQPYTHKQLQQIITSRLNRIKAFDDDAIQLVARKVAALSGDARRCLDICRRATEICEFSSKKGELSLVKMPHVIEALDEMFSSPYVIAIRNSSVMEQCFLRAVIAEFRRSGLEEATFQQVFQQHIALCRIEGVQPPTMSETMAVCLRLGASRLLLVESSRNDLYLRVRINVSQDDIMYALKED</sequence>
<evidence type="ECO:0000256" key="12">
    <source>
        <dbReference type="ARBA" id="ARBA00046605"/>
    </source>
</evidence>
<evidence type="ECO:0000256" key="9">
    <source>
        <dbReference type="ARBA" id="ARBA00022842"/>
    </source>
</evidence>
<feature type="compositionally biased region" description="Basic and acidic residues" evidence="14">
    <location>
        <begin position="351"/>
        <end position="364"/>
    </location>
</feature>
<feature type="region of interest" description="Disordered" evidence="14">
    <location>
        <begin position="311"/>
        <end position="510"/>
    </location>
</feature>
<gene>
    <name evidence="16" type="ORF">GDO54_016238</name>
</gene>
<evidence type="ECO:0000256" key="11">
    <source>
        <dbReference type="ARBA" id="ARBA00023242"/>
    </source>
</evidence>
<dbReference type="Pfam" id="PF01426">
    <property type="entry name" value="BAH"/>
    <property type="match status" value="1"/>
</dbReference>
<feature type="compositionally biased region" description="Polar residues" evidence="14">
    <location>
        <begin position="474"/>
        <end position="487"/>
    </location>
</feature>
<comment type="function">
    <text evidence="13">Component of the origin recognition complex (ORC) that binds origins of replication. DNA-binding is ATP-dependent, however specific DNA sequences that define origins of replication have not been identified so far. ORC is required to assemble the pre-replication complex necessary to initiate DNA replication.</text>
</comment>
<dbReference type="Proteomes" id="UP001181693">
    <property type="component" value="Unassembled WGS sequence"/>
</dbReference>
<evidence type="ECO:0000256" key="7">
    <source>
        <dbReference type="ARBA" id="ARBA00022741"/>
    </source>
</evidence>
<evidence type="ECO:0000313" key="17">
    <source>
        <dbReference type="Proteomes" id="UP001181693"/>
    </source>
</evidence>
<evidence type="ECO:0000256" key="1">
    <source>
        <dbReference type="ARBA" id="ARBA00004123"/>
    </source>
</evidence>
<dbReference type="SMART" id="SM01074">
    <property type="entry name" value="Cdc6_C"/>
    <property type="match status" value="1"/>
</dbReference>
<dbReference type="InterPro" id="IPR027417">
    <property type="entry name" value="P-loop_NTPase"/>
</dbReference>
<dbReference type="PANTHER" id="PTHR10763:SF23">
    <property type="entry name" value="ORIGIN RECOGNITION COMPLEX SUBUNIT 1"/>
    <property type="match status" value="1"/>
</dbReference>
<protein>
    <recommendedName>
        <fullName evidence="3 13">Origin recognition complex subunit 1</fullName>
    </recommendedName>
</protein>
<evidence type="ECO:0000256" key="13">
    <source>
        <dbReference type="RuleBase" id="RU365058"/>
    </source>
</evidence>
<feature type="compositionally biased region" description="Acidic residues" evidence="14">
    <location>
        <begin position="445"/>
        <end position="457"/>
    </location>
</feature>
<dbReference type="Pfam" id="PF09079">
    <property type="entry name" value="WHD_Cdc6"/>
    <property type="match status" value="1"/>
</dbReference>
<keyword evidence="10 13" id="KW-0238">DNA-binding</keyword>
<dbReference type="InterPro" id="IPR003959">
    <property type="entry name" value="ATPase_AAA_core"/>
</dbReference>
<dbReference type="InterPro" id="IPR003593">
    <property type="entry name" value="AAA+_ATPase"/>
</dbReference>
<dbReference type="InterPro" id="IPR043151">
    <property type="entry name" value="BAH_sf"/>
</dbReference>
<evidence type="ECO:0000256" key="3">
    <source>
        <dbReference type="ARBA" id="ARBA00019081"/>
    </source>
</evidence>
<dbReference type="GO" id="GO:0005664">
    <property type="term" value="C:nuclear origin of replication recognition complex"/>
    <property type="evidence" value="ECO:0007669"/>
    <property type="project" value="TreeGrafter"/>
</dbReference>